<dbReference type="GO" id="GO:0003700">
    <property type="term" value="F:DNA-binding transcription factor activity"/>
    <property type="evidence" value="ECO:0007669"/>
    <property type="project" value="TreeGrafter"/>
</dbReference>
<dbReference type="Proteomes" id="UP000317043">
    <property type="component" value="Unassembled WGS sequence"/>
</dbReference>
<evidence type="ECO:0000313" key="8">
    <source>
        <dbReference type="Proteomes" id="UP000317043"/>
    </source>
</evidence>
<dbReference type="RefSeq" id="WP_142034176.1">
    <property type="nucleotide sequence ID" value="NZ_JBHTGS010000002.1"/>
</dbReference>
<keyword evidence="1" id="KW-0805">Transcription regulation</keyword>
<dbReference type="PRINTS" id="PR00455">
    <property type="entry name" value="HTHTETR"/>
</dbReference>
<keyword evidence="8" id="KW-1185">Reference proteome</keyword>
<dbReference type="OrthoDB" id="9795011at2"/>
<organism evidence="7 8">
    <name type="scientific">Stackebrandtia endophytica</name>
    <dbReference type="NCBI Taxonomy" id="1496996"/>
    <lineage>
        <taxon>Bacteria</taxon>
        <taxon>Bacillati</taxon>
        <taxon>Actinomycetota</taxon>
        <taxon>Actinomycetes</taxon>
        <taxon>Glycomycetales</taxon>
        <taxon>Glycomycetaceae</taxon>
        <taxon>Stackebrandtia</taxon>
    </lineage>
</organism>
<dbReference type="SUPFAM" id="SSF46689">
    <property type="entry name" value="Homeodomain-like"/>
    <property type="match status" value="1"/>
</dbReference>
<sequence>MTSSTAGGGRADARRNRAVILAVASQAFADHGTSVSLGQIAERAQVGAGTVYRHFPTKDSLMEAVLAQRIEELTQSADRHRREVGADALFGFLAEVIDSAPQRRDLCRVFESGDWPHTVYRAAGERFNLVLKDLFRVARDAGRIRHDIGLETVRALVTACVVMRRSHPDQDRAVDLVLDSIRISDESRNEMPHGSERSRCSTCDRRLPPQRRGRPAVYCSAACRQKAHRLRSEVTGRG</sequence>
<dbReference type="InterPro" id="IPR050109">
    <property type="entry name" value="HTH-type_TetR-like_transc_reg"/>
</dbReference>
<feature type="region of interest" description="Disordered" evidence="5">
    <location>
        <begin position="187"/>
        <end position="206"/>
    </location>
</feature>
<dbReference type="InterPro" id="IPR001647">
    <property type="entry name" value="HTH_TetR"/>
</dbReference>
<dbReference type="Pfam" id="PF00440">
    <property type="entry name" value="TetR_N"/>
    <property type="match status" value="1"/>
</dbReference>
<reference evidence="7 8" key="1">
    <citation type="submission" date="2019-06" db="EMBL/GenBank/DDBJ databases">
        <title>Sequencing the genomes of 1000 actinobacteria strains.</title>
        <authorList>
            <person name="Klenk H.-P."/>
        </authorList>
    </citation>
    <scope>NUCLEOTIDE SEQUENCE [LARGE SCALE GENOMIC DNA]</scope>
    <source>
        <strain evidence="7 8">DSM 45928</strain>
    </source>
</reference>
<dbReference type="InterPro" id="IPR036271">
    <property type="entry name" value="Tet_transcr_reg_TetR-rel_C_sf"/>
</dbReference>
<evidence type="ECO:0000313" key="7">
    <source>
        <dbReference type="EMBL" id="TQL74800.1"/>
    </source>
</evidence>
<dbReference type="GO" id="GO:0000976">
    <property type="term" value="F:transcription cis-regulatory region binding"/>
    <property type="evidence" value="ECO:0007669"/>
    <property type="project" value="TreeGrafter"/>
</dbReference>
<keyword evidence="3" id="KW-0804">Transcription</keyword>
<evidence type="ECO:0000256" key="5">
    <source>
        <dbReference type="SAM" id="MobiDB-lite"/>
    </source>
</evidence>
<evidence type="ECO:0000259" key="6">
    <source>
        <dbReference type="PROSITE" id="PS50977"/>
    </source>
</evidence>
<evidence type="ECO:0000256" key="1">
    <source>
        <dbReference type="ARBA" id="ARBA00023015"/>
    </source>
</evidence>
<protein>
    <submittedName>
        <fullName evidence="7">TetR family transcriptional regulator</fullName>
    </submittedName>
</protein>
<evidence type="ECO:0000256" key="3">
    <source>
        <dbReference type="ARBA" id="ARBA00023163"/>
    </source>
</evidence>
<dbReference type="InterPro" id="IPR049445">
    <property type="entry name" value="TetR_SbtR-like_C"/>
</dbReference>
<keyword evidence="2 4" id="KW-0238">DNA-binding</keyword>
<accession>A0A543AQD5</accession>
<dbReference type="PANTHER" id="PTHR30055">
    <property type="entry name" value="HTH-TYPE TRANSCRIPTIONAL REGULATOR RUTR"/>
    <property type="match status" value="1"/>
</dbReference>
<evidence type="ECO:0000256" key="2">
    <source>
        <dbReference type="ARBA" id="ARBA00023125"/>
    </source>
</evidence>
<dbReference type="InParanoid" id="A0A543AQD5"/>
<name>A0A543AQD5_9ACTN</name>
<dbReference type="InterPro" id="IPR009057">
    <property type="entry name" value="Homeodomain-like_sf"/>
</dbReference>
<comment type="caution">
    <text evidence="7">The sequence shown here is derived from an EMBL/GenBank/DDBJ whole genome shotgun (WGS) entry which is preliminary data.</text>
</comment>
<gene>
    <name evidence="7" type="ORF">FB566_0288</name>
</gene>
<dbReference type="SUPFAM" id="SSF48498">
    <property type="entry name" value="Tetracyclin repressor-like, C-terminal domain"/>
    <property type="match status" value="1"/>
</dbReference>
<evidence type="ECO:0000256" key="4">
    <source>
        <dbReference type="PROSITE-ProRule" id="PRU00335"/>
    </source>
</evidence>
<feature type="domain" description="HTH tetR-type" evidence="6">
    <location>
        <begin position="14"/>
        <end position="73"/>
    </location>
</feature>
<dbReference type="EMBL" id="VFOW01000001">
    <property type="protein sequence ID" value="TQL74800.1"/>
    <property type="molecule type" value="Genomic_DNA"/>
</dbReference>
<dbReference type="PROSITE" id="PS50977">
    <property type="entry name" value="HTH_TETR_2"/>
    <property type="match status" value="1"/>
</dbReference>
<dbReference type="AlphaFoldDB" id="A0A543AQD5"/>
<dbReference type="Gene3D" id="1.10.357.10">
    <property type="entry name" value="Tetracycline Repressor, domain 2"/>
    <property type="match status" value="1"/>
</dbReference>
<proteinExistence type="predicted"/>
<feature type="DNA-binding region" description="H-T-H motif" evidence="4">
    <location>
        <begin position="36"/>
        <end position="55"/>
    </location>
</feature>
<dbReference type="PANTHER" id="PTHR30055:SF234">
    <property type="entry name" value="HTH-TYPE TRANSCRIPTIONAL REGULATOR BETI"/>
    <property type="match status" value="1"/>
</dbReference>
<dbReference type="Pfam" id="PF21597">
    <property type="entry name" value="TetR_C_43"/>
    <property type="match status" value="1"/>
</dbReference>